<proteinExistence type="inferred from homology"/>
<feature type="domain" description="TAFII55 protein conserved region" evidence="6">
    <location>
        <begin position="25"/>
        <end position="107"/>
    </location>
</feature>
<name>A0A820LN60_9BILA</name>
<dbReference type="InterPro" id="IPR037817">
    <property type="entry name" value="TAF7"/>
</dbReference>
<comment type="subcellular location">
    <subcellularLocation>
        <location evidence="1">Nucleus</location>
    </subcellularLocation>
</comment>
<comment type="similarity">
    <text evidence="2">Belongs to the TAF7 family.</text>
</comment>
<sequence>MSTIPTISTRITTKKEKNEEQFELKQQFILRMSSSEYARCLRQLIDYGDENICQRLFIDLNSERRCDRIKFDNTRFEGTLYDLLSITETYKTFYRKTLYKIHDIDQVNKHFYFF</sequence>
<gene>
    <name evidence="7" type="ORF">FNK824_LOCUS42627</name>
</gene>
<dbReference type="GO" id="GO:0005669">
    <property type="term" value="C:transcription factor TFIID complex"/>
    <property type="evidence" value="ECO:0007669"/>
    <property type="project" value="InterPro"/>
</dbReference>
<dbReference type="EMBL" id="CAJOBE010051791">
    <property type="protein sequence ID" value="CAF4359700.1"/>
    <property type="molecule type" value="Genomic_DNA"/>
</dbReference>
<protein>
    <recommendedName>
        <fullName evidence="6">TAFII55 protein conserved region domain-containing protein</fullName>
    </recommendedName>
</protein>
<evidence type="ECO:0000256" key="4">
    <source>
        <dbReference type="ARBA" id="ARBA00023163"/>
    </source>
</evidence>
<dbReference type="InterPro" id="IPR006751">
    <property type="entry name" value="TAFII55_prot_cons_reg"/>
</dbReference>
<keyword evidence="5" id="KW-0539">Nucleus</keyword>
<evidence type="ECO:0000256" key="1">
    <source>
        <dbReference type="ARBA" id="ARBA00004123"/>
    </source>
</evidence>
<dbReference type="GO" id="GO:0016251">
    <property type="term" value="F:RNA polymerase II general transcription initiation factor activity"/>
    <property type="evidence" value="ECO:0007669"/>
    <property type="project" value="TreeGrafter"/>
</dbReference>
<evidence type="ECO:0000313" key="7">
    <source>
        <dbReference type="EMBL" id="CAF4359700.1"/>
    </source>
</evidence>
<dbReference type="AlphaFoldDB" id="A0A820LN60"/>
<accession>A0A820LN60</accession>
<organism evidence="7 8">
    <name type="scientific">Rotaria sordida</name>
    <dbReference type="NCBI Taxonomy" id="392033"/>
    <lineage>
        <taxon>Eukaryota</taxon>
        <taxon>Metazoa</taxon>
        <taxon>Spiralia</taxon>
        <taxon>Gnathifera</taxon>
        <taxon>Rotifera</taxon>
        <taxon>Eurotatoria</taxon>
        <taxon>Bdelloidea</taxon>
        <taxon>Philodinida</taxon>
        <taxon>Philodinidae</taxon>
        <taxon>Rotaria</taxon>
    </lineage>
</organism>
<evidence type="ECO:0000259" key="6">
    <source>
        <dbReference type="Pfam" id="PF04658"/>
    </source>
</evidence>
<dbReference type="PANTHER" id="PTHR12228">
    <property type="entry name" value="TRANSCRIPTION INITIATION FACTOR TFIID 55 KD SUBUNIT-RELATED"/>
    <property type="match status" value="1"/>
</dbReference>
<keyword evidence="3" id="KW-0805">Transcription regulation</keyword>
<evidence type="ECO:0000256" key="5">
    <source>
        <dbReference type="ARBA" id="ARBA00023242"/>
    </source>
</evidence>
<keyword evidence="4" id="KW-0804">Transcription</keyword>
<comment type="caution">
    <text evidence="7">The sequence shown here is derived from an EMBL/GenBank/DDBJ whole genome shotgun (WGS) entry which is preliminary data.</text>
</comment>
<dbReference type="Pfam" id="PF04658">
    <property type="entry name" value="TAFII55_N"/>
    <property type="match status" value="1"/>
</dbReference>
<reference evidence="7" key="1">
    <citation type="submission" date="2021-02" db="EMBL/GenBank/DDBJ databases">
        <authorList>
            <person name="Nowell W R."/>
        </authorList>
    </citation>
    <scope>NUCLEOTIDE SEQUENCE</scope>
</reference>
<evidence type="ECO:0000256" key="3">
    <source>
        <dbReference type="ARBA" id="ARBA00023015"/>
    </source>
</evidence>
<evidence type="ECO:0000256" key="2">
    <source>
        <dbReference type="ARBA" id="ARBA00009368"/>
    </source>
</evidence>
<evidence type="ECO:0000313" key="8">
    <source>
        <dbReference type="Proteomes" id="UP000663874"/>
    </source>
</evidence>
<dbReference type="GO" id="GO:0051123">
    <property type="term" value="P:RNA polymerase II preinitiation complex assembly"/>
    <property type="evidence" value="ECO:0007669"/>
    <property type="project" value="TreeGrafter"/>
</dbReference>
<dbReference type="Proteomes" id="UP000663874">
    <property type="component" value="Unassembled WGS sequence"/>
</dbReference>
<dbReference type="PANTHER" id="PTHR12228:SF0">
    <property type="entry name" value="TATA-BOX BINDING PROTEIN ASSOCIATED FACTOR 7"/>
    <property type="match status" value="1"/>
</dbReference>